<feature type="domain" description="HMG box" evidence="5">
    <location>
        <begin position="96"/>
        <end position="164"/>
    </location>
</feature>
<protein>
    <submittedName>
        <fullName evidence="8">HMG box domain-containing protein</fullName>
    </submittedName>
</protein>
<evidence type="ECO:0000259" key="5">
    <source>
        <dbReference type="PROSITE" id="PS50118"/>
    </source>
</evidence>
<dbReference type="SUPFAM" id="SSF47095">
    <property type="entry name" value="HMG-box"/>
    <property type="match status" value="1"/>
</dbReference>
<dbReference type="CDD" id="cd21995">
    <property type="entry name" value="HMG-box_TOX-like"/>
    <property type="match status" value="1"/>
</dbReference>
<dbReference type="InterPro" id="IPR009071">
    <property type="entry name" value="HMG_box_dom"/>
</dbReference>
<dbReference type="Pfam" id="PF00505">
    <property type="entry name" value="HMG_box"/>
    <property type="match status" value="1"/>
</dbReference>
<dbReference type="PROSITE" id="PS50118">
    <property type="entry name" value="HMG_BOX_2"/>
    <property type="match status" value="1"/>
</dbReference>
<keyword evidence="7" id="KW-1185">Reference proteome</keyword>
<dbReference type="PANTHER" id="PTHR45781:SF1">
    <property type="entry name" value="HMG BOX DOMAIN-CONTAINING PROTEIN"/>
    <property type="match status" value="1"/>
</dbReference>
<proteinExistence type="predicted"/>
<keyword evidence="3 4" id="KW-0539">Nucleus</keyword>
<organism evidence="8">
    <name type="scientific">Gongylonema pulchrum</name>
    <dbReference type="NCBI Taxonomy" id="637853"/>
    <lineage>
        <taxon>Eukaryota</taxon>
        <taxon>Metazoa</taxon>
        <taxon>Ecdysozoa</taxon>
        <taxon>Nematoda</taxon>
        <taxon>Chromadorea</taxon>
        <taxon>Rhabditida</taxon>
        <taxon>Spirurina</taxon>
        <taxon>Spiruromorpha</taxon>
        <taxon>Spiruroidea</taxon>
        <taxon>Gongylonematidae</taxon>
        <taxon>Gongylonema</taxon>
    </lineage>
</organism>
<dbReference type="WBParaSite" id="GPUH_0000021901-mRNA-1">
    <property type="protein sequence ID" value="GPUH_0000021901-mRNA-1"/>
    <property type="gene ID" value="GPUH_0000021901"/>
</dbReference>
<feature type="DNA-binding region" description="HMG box" evidence="4">
    <location>
        <begin position="96"/>
        <end position="164"/>
    </location>
</feature>
<evidence type="ECO:0000256" key="2">
    <source>
        <dbReference type="ARBA" id="ARBA00023125"/>
    </source>
</evidence>
<accession>A0A183CUS9</accession>
<evidence type="ECO:0000313" key="7">
    <source>
        <dbReference type="Proteomes" id="UP000271098"/>
    </source>
</evidence>
<evidence type="ECO:0000313" key="8">
    <source>
        <dbReference type="WBParaSite" id="GPUH_0000021901-mRNA-1"/>
    </source>
</evidence>
<evidence type="ECO:0000256" key="3">
    <source>
        <dbReference type="ARBA" id="ARBA00023242"/>
    </source>
</evidence>
<name>A0A183CUS9_9BILA</name>
<dbReference type="SMART" id="SM00398">
    <property type="entry name" value="HMG"/>
    <property type="match status" value="1"/>
</dbReference>
<dbReference type="EMBL" id="UYRT01000164">
    <property type="protein sequence ID" value="VDK27637.1"/>
    <property type="molecule type" value="Genomic_DNA"/>
</dbReference>
<reference evidence="8" key="1">
    <citation type="submission" date="2016-06" db="UniProtKB">
        <authorList>
            <consortium name="WormBaseParasite"/>
        </authorList>
    </citation>
    <scope>IDENTIFICATION</scope>
</reference>
<evidence type="ECO:0000313" key="6">
    <source>
        <dbReference type="EMBL" id="VDK27637.1"/>
    </source>
</evidence>
<dbReference type="GO" id="GO:0006357">
    <property type="term" value="P:regulation of transcription by RNA polymerase II"/>
    <property type="evidence" value="ECO:0007669"/>
    <property type="project" value="TreeGrafter"/>
</dbReference>
<gene>
    <name evidence="6" type="ORF">GPUH_LOCUS220</name>
</gene>
<keyword evidence="2 4" id="KW-0238">DNA-binding</keyword>
<evidence type="ECO:0000256" key="1">
    <source>
        <dbReference type="ARBA" id="ARBA00004123"/>
    </source>
</evidence>
<dbReference type="InterPro" id="IPR036910">
    <property type="entry name" value="HMG_box_dom_sf"/>
</dbReference>
<evidence type="ECO:0000256" key="4">
    <source>
        <dbReference type="PROSITE-ProRule" id="PRU00267"/>
    </source>
</evidence>
<dbReference type="FunFam" id="1.10.30.10:FF:000005">
    <property type="entry name" value="TOX high mobility group box family member 3"/>
    <property type="match status" value="1"/>
</dbReference>
<dbReference type="PANTHER" id="PTHR45781">
    <property type="entry name" value="AGAP000281-PA"/>
    <property type="match status" value="1"/>
</dbReference>
<dbReference type="OrthoDB" id="10027956at2759"/>
<reference evidence="6 7" key="2">
    <citation type="submission" date="2018-11" db="EMBL/GenBank/DDBJ databases">
        <authorList>
            <consortium name="Pathogen Informatics"/>
        </authorList>
    </citation>
    <scope>NUCLEOTIDE SEQUENCE [LARGE SCALE GENOMIC DNA]</scope>
</reference>
<dbReference type="Proteomes" id="UP000271098">
    <property type="component" value="Unassembled WGS sequence"/>
</dbReference>
<dbReference type="GO" id="GO:0005634">
    <property type="term" value="C:nucleus"/>
    <property type="evidence" value="ECO:0007669"/>
    <property type="project" value="UniProtKB-SubCell"/>
</dbReference>
<dbReference type="Gene3D" id="1.10.30.10">
    <property type="entry name" value="High mobility group box domain"/>
    <property type="match status" value="1"/>
</dbReference>
<sequence length="317" mass="35510">MYRGAPVLSPSAILHPDSSSADFGIYGIEQNDRYLDLNSIEPSLLYPATAQQQNFIYGICKSSNSYVTDSTNQIQQNRCPRRMVRRKRTKRDPNEPKKPVSAYALFFRDTQSVIKGRSPSASFGEVSKIVASMWDSLDNTAKNLYKQRTEIAKRDYLKNLAVYRAQQISQSEAGNCGPVDEHSAMHSNLPNLATDANCQKQPSQKLEEYRKMTLASLMASPPSGALLSYYSPKLNAFKVGKSAKLLRGSSFDSVPLIIECVGLACGLIACVAMHCLLKRIYESDDDGPTIHHLIHDKIYNSQLLQFLQRQERHNVQV</sequence>
<dbReference type="GO" id="GO:0031490">
    <property type="term" value="F:chromatin DNA binding"/>
    <property type="evidence" value="ECO:0007669"/>
    <property type="project" value="TreeGrafter"/>
</dbReference>
<comment type="subcellular location">
    <subcellularLocation>
        <location evidence="1">Nucleus</location>
    </subcellularLocation>
</comment>
<dbReference type="AlphaFoldDB" id="A0A183CUS9"/>
<dbReference type="InterPro" id="IPR051365">
    <property type="entry name" value="TOX_HMG-box_domain"/>
</dbReference>